<evidence type="ECO:0000313" key="1">
    <source>
        <dbReference type="EMBL" id="KAF9993952.1"/>
    </source>
</evidence>
<feature type="non-terminal residue" evidence="1">
    <location>
        <position position="59"/>
    </location>
</feature>
<organism evidence="1 2">
    <name type="scientific">Entomortierella chlamydospora</name>
    <dbReference type="NCBI Taxonomy" id="101097"/>
    <lineage>
        <taxon>Eukaryota</taxon>
        <taxon>Fungi</taxon>
        <taxon>Fungi incertae sedis</taxon>
        <taxon>Mucoromycota</taxon>
        <taxon>Mortierellomycotina</taxon>
        <taxon>Mortierellomycetes</taxon>
        <taxon>Mortierellales</taxon>
        <taxon>Mortierellaceae</taxon>
        <taxon>Entomortierella</taxon>
    </lineage>
</organism>
<evidence type="ECO:0000313" key="2">
    <source>
        <dbReference type="Proteomes" id="UP000703661"/>
    </source>
</evidence>
<accession>A0A9P6MDY6</accession>
<dbReference type="Proteomes" id="UP000703661">
    <property type="component" value="Unassembled WGS sequence"/>
</dbReference>
<reference evidence="1" key="1">
    <citation type="journal article" date="2020" name="Fungal Divers.">
        <title>Resolving the Mortierellaceae phylogeny through synthesis of multi-gene phylogenetics and phylogenomics.</title>
        <authorList>
            <person name="Vandepol N."/>
            <person name="Liber J."/>
            <person name="Desiro A."/>
            <person name="Na H."/>
            <person name="Kennedy M."/>
            <person name="Barry K."/>
            <person name="Grigoriev I.V."/>
            <person name="Miller A.N."/>
            <person name="O'Donnell K."/>
            <person name="Stajich J.E."/>
            <person name="Bonito G."/>
        </authorList>
    </citation>
    <scope>NUCLEOTIDE SEQUENCE</scope>
    <source>
        <strain evidence="1">NRRL 2769</strain>
    </source>
</reference>
<proteinExistence type="predicted"/>
<dbReference type="EMBL" id="JAAAID010004193">
    <property type="protein sequence ID" value="KAF9993952.1"/>
    <property type="molecule type" value="Genomic_DNA"/>
</dbReference>
<sequence>MITNSISAHTEFDILNAIDAVQKTRSWLNYKKSIVKYQYTYLLECSEEEDNINAMSKEL</sequence>
<keyword evidence="2" id="KW-1185">Reference proteome</keyword>
<dbReference type="AlphaFoldDB" id="A0A9P6MDY6"/>
<name>A0A9P6MDY6_9FUNG</name>
<gene>
    <name evidence="1" type="ORF">BGZ80_007974</name>
</gene>
<comment type="caution">
    <text evidence="1">The sequence shown here is derived from an EMBL/GenBank/DDBJ whole genome shotgun (WGS) entry which is preliminary data.</text>
</comment>
<protein>
    <submittedName>
        <fullName evidence="1">Uncharacterized protein</fullName>
    </submittedName>
</protein>